<name>A0A0N5CXN0_THECL</name>
<dbReference type="EMBL" id="UYYF01004323">
    <property type="protein sequence ID" value="VDN02361.1"/>
    <property type="molecule type" value="Genomic_DNA"/>
</dbReference>
<sequence length="197" mass="23471">MDYIAGFIAISTIYQTHMAQCISKARFVNDGTIQIIKNDRNAWHFHIPEYFDVKGEKLNLLMEMIEERVNMLYENELKRSEMYKRCLWTICLMLPLYIMASVGWIIANIFFYKKQRQKLKKSDEANNCSQSQERERLLERYNQIPPPSDISIINRSPLALTWSNEANNEVYSSFEMNRARVEAILKRNNEPQFMRRI</sequence>
<proteinExistence type="predicted"/>
<dbReference type="OrthoDB" id="5837049at2759"/>
<dbReference type="Proteomes" id="UP000276776">
    <property type="component" value="Unassembled WGS sequence"/>
</dbReference>
<protein>
    <submittedName>
        <fullName evidence="2 4">Uncharacterized protein</fullName>
    </submittedName>
</protein>
<dbReference type="OMA" id="FIWITIN"/>
<reference evidence="2 3" key="2">
    <citation type="submission" date="2018-11" db="EMBL/GenBank/DDBJ databases">
        <authorList>
            <consortium name="Pathogen Informatics"/>
        </authorList>
    </citation>
    <scope>NUCLEOTIDE SEQUENCE [LARGE SCALE GENOMIC DNA]</scope>
</reference>
<organism evidence="4">
    <name type="scientific">Thelazia callipaeda</name>
    <name type="common">Oriental eyeworm</name>
    <name type="synonym">Parasitic nematode</name>
    <dbReference type="NCBI Taxonomy" id="103827"/>
    <lineage>
        <taxon>Eukaryota</taxon>
        <taxon>Metazoa</taxon>
        <taxon>Ecdysozoa</taxon>
        <taxon>Nematoda</taxon>
        <taxon>Chromadorea</taxon>
        <taxon>Rhabditida</taxon>
        <taxon>Spirurina</taxon>
        <taxon>Spiruromorpha</taxon>
        <taxon>Thelazioidea</taxon>
        <taxon>Thelaziidae</taxon>
        <taxon>Thelazia</taxon>
    </lineage>
</organism>
<feature type="transmembrane region" description="Helical" evidence="1">
    <location>
        <begin position="87"/>
        <end position="112"/>
    </location>
</feature>
<evidence type="ECO:0000313" key="2">
    <source>
        <dbReference type="EMBL" id="VDN02361.1"/>
    </source>
</evidence>
<dbReference type="AlphaFoldDB" id="A0A0N5CXN0"/>
<reference evidence="4" key="1">
    <citation type="submission" date="2017-02" db="UniProtKB">
        <authorList>
            <consortium name="WormBaseParasite"/>
        </authorList>
    </citation>
    <scope>IDENTIFICATION</scope>
</reference>
<evidence type="ECO:0000256" key="1">
    <source>
        <dbReference type="SAM" id="Phobius"/>
    </source>
</evidence>
<keyword evidence="3" id="KW-1185">Reference proteome</keyword>
<evidence type="ECO:0000313" key="3">
    <source>
        <dbReference type="Proteomes" id="UP000276776"/>
    </source>
</evidence>
<dbReference type="WBParaSite" id="TCLT_0000516401-mRNA-1">
    <property type="protein sequence ID" value="TCLT_0000516401-mRNA-1"/>
    <property type="gene ID" value="TCLT_0000516401"/>
</dbReference>
<keyword evidence="1" id="KW-0472">Membrane</keyword>
<keyword evidence="1" id="KW-1133">Transmembrane helix</keyword>
<keyword evidence="1" id="KW-0812">Transmembrane</keyword>
<accession>A0A0N5CXN0</accession>
<gene>
    <name evidence="2" type="ORF">TCLT_LOCUS5153</name>
</gene>
<evidence type="ECO:0000313" key="4">
    <source>
        <dbReference type="WBParaSite" id="TCLT_0000516401-mRNA-1"/>
    </source>
</evidence>